<protein>
    <submittedName>
        <fullName evidence="1">Uncharacterized protein</fullName>
    </submittedName>
</protein>
<dbReference type="EMBL" id="JARK01000169">
    <property type="protein sequence ID" value="EYC41437.1"/>
    <property type="molecule type" value="Genomic_DNA"/>
</dbReference>
<proteinExistence type="predicted"/>
<dbReference type="AlphaFoldDB" id="A0A016WQ97"/>
<comment type="caution">
    <text evidence="1">The sequence shown here is derived from an EMBL/GenBank/DDBJ whole genome shotgun (WGS) entry which is preliminary data.</text>
</comment>
<organism evidence="1 2">
    <name type="scientific">Ancylostoma ceylanicum</name>
    <dbReference type="NCBI Taxonomy" id="53326"/>
    <lineage>
        <taxon>Eukaryota</taxon>
        <taxon>Metazoa</taxon>
        <taxon>Ecdysozoa</taxon>
        <taxon>Nematoda</taxon>
        <taxon>Chromadorea</taxon>
        <taxon>Rhabditida</taxon>
        <taxon>Rhabditina</taxon>
        <taxon>Rhabditomorpha</taxon>
        <taxon>Strongyloidea</taxon>
        <taxon>Ancylostomatidae</taxon>
        <taxon>Ancylostomatinae</taxon>
        <taxon>Ancylostoma</taxon>
    </lineage>
</organism>
<dbReference type="Proteomes" id="UP000024635">
    <property type="component" value="Unassembled WGS sequence"/>
</dbReference>
<keyword evidence="2" id="KW-1185">Reference proteome</keyword>
<accession>A0A016WQ97</accession>
<evidence type="ECO:0000313" key="1">
    <source>
        <dbReference type="EMBL" id="EYC41437.1"/>
    </source>
</evidence>
<name>A0A016WQ97_9BILA</name>
<evidence type="ECO:0000313" key="2">
    <source>
        <dbReference type="Proteomes" id="UP000024635"/>
    </source>
</evidence>
<gene>
    <name evidence="1" type="primary">Acey_s0569.g83</name>
    <name evidence="1" type="ORF">Y032_0569g83</name>
</gene>
<sequence length="78" mass="8690">MSGLSRTLLTARSSLPRAIQRSSSGGFYGSHNFDSFKSSMTGSLKQSHSERFYSVEVHFVLICAVLTQHPKNKLSKRI</sequence>
<reference evidence="2" key="1">
    <citation type="journal article" date="2015" name="Nat. Genet.">
        <title>The genome and transcriptome of the zoonotic hookworm Ancylostoma ceylanicum identify infection-specific gene families.</title>
        <authorList>
            <person name="Schwarz E.M."/>
            <person name="Hu Y."/>
            <person name="Antoshechkin I."/>
            <person name="Miller M.M."/>
            <person name="Sternberg P.W."/>
            <person name="Aroian R.V."/>
        </authorList>
    </citation>
    <scope>NUCLEOTIDE SEQUENCE</scope>
    <source>
        <strain evidence="2">HY135</strain>
    </source>
</reference>